<keyword evidence="5" id="KW-1185">Reference proteome</keyword>
<evidence type="ECO:0000313" key="4">
    <source>
        <dbReference type="EMBL" id="MFC3849731.1"/>
    </source>
</evidence>
<feature type="compositionally biased region" description="Pro residues" evidence="1">
    <location>
        <begin position="233"/>
        <end position="245"/>
    </location>
</feature>
<dbReference type="RefSeq" id="WP_290288701.1">
    <property type="nucleotide sequence ID" value="NZ_CP047211.1"/>
</dbReference>
<dbReference type="Gene3D" id="3.20.20.80">
    <property type="entry name" value="Glycosidases"/>
    <property type="match status" value="1"/>
</dbReference>
<dbReference type="GO" id="GO:0016787">
    <property type="term" value="F:hydrolase activity"/>
    <property type="evidence" value="ECO:0007669"/>
    <property type="project" value="UniProtKB-KW"/>
</dbReference>
<sequence>MTSTVLDFSAGIIPAKAVRDAGHIGSVRYISPPRESWMRGKPATAAEVADYKANALDTAFVWQYGGADNPDAMRGARGGELDAKAADEQLKLIKRTGYPVFFAVDFDITLKQWNSVAVEYFRAACKVLGRDRVGIYGHSRVCDWAREDGVIGSAGAGKFLMWQTRSWVNDPDAKVKLPPDYVHPLAVLYQRTHNVPGPAGMQVDVNDILHVYWGQHPPRPDQSQDQTVTDPAPTAPSLPTGPAPKPTAQFKCDADVLTWRDNGIARRARRGICIHTDESAYNYATGQLRPTAWTADQLAEYNRRRDISGGSYHLGIDRAGRTVRQNDDVYGTWSVGSLGNDEMFHVCCTGTAYQTREQWLSLGKAQLAKLADVLAHYCRFHDIEPRRIAPADLRAGRKGILGHWDCSKFYGGSDHWDPGGYDGTTGVPRTAGGFPWDYVLGLLRKQLEAPAPTPALPHAPTTDTKETIMNDQDRDLLNRIHDQQAGMRDDDGVQRYRGWEQLGGRTLVDGLAAIGEKLGVDGFRAPLIGDAAAGDPK</sequence>
<protein>
    <submittedName>
        <fullName evidence="4">Glycoside hydrolase domain-containing protein</fullName>
    </submittedName>
</protein>
<comment type="caution">
    <text evidence="4">The sequence shown here is derived from an EMBL/GenBank/DDBJ whole genome shotgun (WGS) entry which is preliminary data.</text>
</comment>
<reference evidence="5" key="1">
    <citation type="journal article" date="2019" name="Int. J. Syst. Evol. Microbiol.">
        <title>The Global Catalogue of Microorganisms (GCM) 10K type strain sequencing project: providing services to taxonomists for standard genome sequencing and annotation.</title>
        <authorList>
            <consortium name="The Broad Institute Genomics Platform"/>
            <consortium name="The Broad Institute Genome Sequencing Center for Infectious Disease"/>
            <person name="Wu L."/>
            <person name="Ma J."/>
        </authorList>
    </citation>
    <scope>NUCLEOTIDE SEQUENCE [LARGE SCALE GENOMIC DNA]</scope>
    <source>
        <strain evidence="5">CCUG 53252</strain>
    </source>
</reference>
<accession>A0ABV7ZNJ1</accession>
<proteinExistence type="predicted"/>
<dbReference type="SUPFAM" id="SSF55846">
    <property type="entry name" value="N-acetylmuramoyl-L-alanine amidase-like"/>
    <property type="match status" value="1"/>
</dbReference>
<dbReference type="EMBL" id="JBHRZN010000002">
    <property type="protein sequence ID" value="MFC3849731.1"/>
    <property type="molecule type" value="Genomic_DNA"/>
</dbReference>
<dbReference type="InterPro" id="IPR002502">
    <property type="entry name" value="Amidase_domain"/>
</dbReference>
<dbReference type="Pfam" id="PF01510">
    <property type="entry name" value="Amidase_2"/>
    <property type="match status" value="1"/>
</dbReference>
<dbReference type="Gene3D" id="3.40.80.10">
    <property type="entry name" value="Peptidoglycan recognition protein-like"/>
    <property type="match status" value="1"/>
</dbReference>
<dbReference type="InterPro" id="IPR015020">
    <property type="entry name" value="Rv2525c-like_Glyco_Hydro-like"/>
</dbReference>
<dbReference type="Pfam" id="PF08924">
    <property type="entry name" value="Rv2525c_GlyHyd-like"/>
    <property type="match status" value="1"/>
</dbReference>
<name>A0ABV7ZNJ1_9CORY</name>
<evidence type="ECO:0000259" key="2">
    <source>
        <dbReference type="Pfam" id="PF01510"/>
    </source>
</evidence>
<feature type="domain" description="N-acetylmuramoyl-L-alanine amidase" evidence="2">
    <location>
        <begin position="270"/>
        <end position="419"/>
    </location>
</feature>
<gene>
    <name evidence="4" type="ORF">ACFORJ_06080</name>
</gene>
<feature type="domain" description="Rv2525c-like glycoside hydrolase-like" evidence="3">
    <location>
        <begin position="17"/>
        <end position="207"/>
    </location>
</feature>
<dbReference type="InterPro" id="IPR036505">
    <property type="entry name" value="Amidase/PGRP_sf"/>
</dbReference>
<keyword evidence="4" id="KW-0378">Hydrolase</keyword>
<organism evidence="4 5">
    <name type="scientific">Corynebacterium hansenii</name>
    <dbReference type="NCBI Taxonomy" id="394964"/>
    <lineage>
        <taxon>Bacteria</taxon>
        <taxon>Bacillati</taxon>
        <taxon>Actinomycetota</taxon>
        <taxon>Actinomycetes</taxon>
        <taxon>Mycobacteriales</taxon>
        <taxon>Corynebacteriaceae</taxon>
        <taxon>Corynebacterium</taxon>
    </lineage>
</organism>
<evidence type="ECO:0000313" key="5">
    <source>
        <dbReference type="Proteomes" id="UP001595751"/>
    </source>
</evidence>
<feature type="region of interest" description="Disordered" evidence="1">
    <location>
        <begin position="214"/>
        <end position="249"/>
    </location>
</feature>
<evidence type="ECO:0000256" key="1">
    <source>
        <dbReference type="SAM" id="MobiDB-lite"/>
    </source>
</evidence>
<evidence type="ECO:0000259" key="3">
    <source>
        <dbReference type="Pfam" id="PF08924"/>
    </source>
</evidence>
<dbReference type="Proteomes" id="UP001595751">
    <property type="component" value="Unassembled WGS sequence"/>
</dbReference>